<organism evidence="2 3">
    <name type="scientific">Sandaracinus amylolyticus</name>
    <dbReference type="NCBI Taxonomy" id="927083"/>
    <lineage>
        <taxon>Bacteria</taxon>
        <taxon>Pseudomonadati</taxon>
        <taxon>Myxococcota</taxon>
        <taxon>Polyangia</taxon>
        <taxon>Polyangiales</taxon>
        <taxon>Sandaracinaceae</taxon>
        <taxon>Sandaracinus</taxon>
    </lineage>
</organism>
<dbReference type="Gene3D" id="3.20.20.100">
    <property type="entry name" value="NADP-dependent oxidoreductase domain"/>
    <property type="match status" value="1"/>
</dbReference>
<proteinExistence type="predicted"/>
<dbReference type="InterPro" id="IPR023210">
    <property type="entry name" value="NADP_OxRdtase_dom"/>
</dbReference>
<evidence type="ECO:0000313" key="2">
    <source>
        <dbReference type="EMBL" id="AKF06994.1"/>
    </source>
</evidence>
<dbReference type="Proteomes" id="UP000034883">
    <property type="component" value="Chromosome"/>
</dbReference>
<gene>
    <name evidence="2" type="ORF">DB32_004143</name>
</gene>
<dbReference type="InterPro" id="IPR053135">
    <property type="entry name" value="AKR2_Oxidoreductase"/>
</dbReference>
<name>A0A0F6SFI3_9BACT</name>
<dbReference type="PANTHER" id="PTHR43312:SF1">
    <property type="entry name" value="NADP-DEPENDENT OXIDOREDUCTASE DOMAIN-CONTAINING PROTEIN"/>
    <property type="match status" value="1"/>
</dbReference>
<dbReference type="SUPFAM" id="SSF51430">
    <property type="entry name" value="NAD(P)-linked oxidoreductase"/>
    <property type="match status" value="1"/>
</dbReference>
<dbReference type="STRING" id="927083.DB32_004143"/>
<dbReference type="InterPro" id="IPR036812">
    <property type="entry name" value="NAD(P)_OxRdtase_dom_sf"/>
</dbReference>
<dbReference type="KEGG" id="samy:DB32_004143"/>
<dbReference type="Pfam" id="PF00248">
    <property type="entry name" value="Aldo_ket_red"/>
    <property type="match status" value="1"/>
</dbReference>
<dbReference type="CDD" id="cd19097">
    <property type="entry name" value="AKR_unchar"/>
    <property type="match status" value="1"/>
</dbReference>
<accession>A0A0F6SFI3</accession>
<reference evidence="2 3" key="1">
    <citation type="submission" date="2015-03" db="EMBL/GenBank/DDBJ databases">
        <title>Genome assembly of Sandaracinus amylolyticus DSM 53668.</title>
        <authorList>
            <person name="Sharma G."/>
            <person name="Subramanian S."/>
        </authorList>
    </citation>
    <scope>NUCLEOTIDE SEQUENCE [LARGE SCALE GENOMIC DNA]</scope>
    <source>
        <strain evidence="2 3">DSM 53668</strain>
    </source>
</reference>
<dbReference type="EMBL" id="CP011125">
    <property type="protein sequence ID" value="AKF06994.1"/>
    <property type="molecule type" value="Genomic_DNA"/>
</dbReference>
<protein>
    <recommendedName>
        <fullName evidence="1">NADP-dependent oxidoreductase domain-containing protein</fullName>
    </recommendedName>
</protein>
<dbReference type="PANTHER" id="PTHR43312">
    <property type="entry name" value="D-THREO-ALDOSE 1-DEHYDROGENASE"/>
    <property type="match status" value="1"/>
</dbReference>
<evidence type="ECO:0000313" key="3">
    <source>
        <dbReference type="Proteomes" id="UP000034883"/>
    </source>
</evidence>
<sequence length="289" mass="31779">MSDRIAKLALGTVQFGLGYGIANQRGQVLPHEVREILARAHDAGVRTLDTAIAYGDSERVLGESMPPEHAFRVVTKLPANTRADEVDARLSESFARLRVTPYAVLLHDVATFRRDPAVFQALAEHRARGATARIGVSFYRPQDLEDVLRSSVPIDLVQIPFSVVDRRFEPLLRELRARGVEVHARSVFLQGLLTLPAERVPSRLEAILPTLRALGRIAADLEATPIEIALTFVLSHRGIDAAVVGVDGVDHLCEHLRTADRSFEAGAVEDATRGLALDDERILLPTNWS</sequence>
<dbReference type="AlphaFoldDB" id="A0A0F6SFI3"/>
<evidence type="ECO:0000259" key="1">
    <source>
        <dbReference type="Pfam" id="PF00248"/>
    </source>
</evidence>
<dbReference type="RefSeq" id="WP_169791495.1">
    <property type="nucleotide sequence ID" value="NZ_CP011125.1"/>
</dbReference>
<keyword evidence="3" id="KW-1185">Reference proteome</keyword>
<feature type="domain" description="NADP-dependent oxidoreductase" evidence="1">
    <location>
        <begin position="7"/>
        <end position="261"/>
    </location>
</feature>